<dbReference type="GO" id="GO:0012505">
    <property type="term" value="C:endomembrane system"/>
    <property type="evidence" value="ECO:0007669"/>
    <property type="project" value="UniProtKB-SubCell"/>
</dbReference>
<feature type="transmembrane region" description="Helical" evidence="5">
    <location>
        <begin position="130"/>
        <end position="152"/>
    </location>
</feature>
<proteinExistence type="predicted"/>
<evidence type="ECO:0000313" key="7">
    <source>
        <dbReference type="Proteomes" id="UP000501346"/>
    </source>
</evidence>
<reference evidence="6 7" key="1">
    <citation type="journal article" date="2019" name="BMC Genomics">
        <title>Chromosome level assembly and comparative genome analysis confirm lager-brewing yeasts originated from a single hybridization.</title>
        <authorList>
            <person name="Salazar A.N."/>
            <person name="Gorter de Vries A.R."/>
            <person name="van den Broek M."/>
            <person name="Brouwers N."/>
            <person name="de la Torre Cortes P."/>
            <person name="Kuijpers N.G.A."/>
            <person name="Daran J.G."/>
            <person name="Abeel T."/>
        </authorList>
    </citation>
    <scope>NUCLEOTIDE SEQUENCE [LARGE SCALE GENOMIC DNA]</scope>
    <source>
        <strain evidence="6 7">CBS 1483</strain>
    </source>
</reference>
<gene>
    <name evidence="6" type="ORF">GRS66_010827</name>
</gene>
<dbReference type="OrthoDB" id="1898221at2759"/>
<feature type="transmembrane region" description="Helical" evidence="5">
    <location>
        <begin position="204"/>
        <end position="223"/>
    </location>
</feature>
<evidence type="ECO:0000256" key="3">
    <source>
        <dbReference type="ARBA" id="ARBA00022989"/>
    </source>
</evidence>
<accession>A0A6C1EGX9</accession>
<keyword evidence="3 5" id="KW-1133">Transmembrane helix</keyword>
<dbReference type="GO" id="GO:0016020">
    <property type="term" value="C:membrane"/>
    <property type="evidence" value="ECO:0007669"/>
    <property type="project" value="InterPro"/>
</dbReference>
<organism evidence="6 7">
    <name type="scientific">Saccharomyces pastorianus</name>
    <name type="common">Lager yeast</name>
    <name type="synonym">Saccharomyces cerevisiae x Saccharomyces eubayanus</name>
    <dbReference type="NCBI Taxonomy" id="27292"/>
    <lineage>
        <taxon>Eukaryota</taxon>
        <taxon>Fungi</taxon>
        <taxon>Dikarya</taxon>
        <taxon>Ascomycota</taxon>
        <taxon>Saccharomycotina</taxon>
        <taxon>Saccharomycetes</taxon>
        <taxon>Saccharomycetales</taxon>
        <taxon>Saccharomycetaceae</taxon>
        <taxon>Saccharomyces</taxon>
    </lineage>
</organism>
<evidence type="ECO:0000256" key="1">
    <source>
        <dbReference type="ARBA" id="ARBA00004127"/>
    </source>
</evidence>
<dbReference type="Proteomes" id="UP000501346">
    <property type="component" value="Chromosome SeXV-SeVIII"/>
</dbReference>
<dbReference type="AlphaFoldDB" id="A0A6C1EGX9"/>
<feature type="transmembrane region" description="Helical" evidence="5">
    <location>
        <begin position="91"/>
        <end position="110"/>
    </location>
</feature>
<comment type="subcellular location">
    <subcellularLocation>
        <location evidence="1">Endomembrane system</location>
        <topology evidence="1">Multi-pass membrane protein</topology>
    </subcellularLocation>
</comment>
<keyword evidence="2 5" id="KW-0812">Transmembrane</keyword>
<evidence type="ECO:0000256" key="4">
    <source>
        <dbReference type="ARBA" id="ARBA00023136"/>
    </source>
</evidence>
<keyword evidence="7" id="KW-1185">Reference proteome</keyword>
<dbReference type="EMBL" id="CP049012">
    <property type="protein sequence ID" value="QID88121.1"/>
    <property type="molecule type" value="Genomic_DNA"/>
</dbReference>
<evidence type="ECO:0000313" key="6">
    <source>
        <dbReference type="EMBL" id="QID88121.1"/>
    </source>
</evidence>
<feature type="transmembrane region" description="Helical" evidence="5">
    <location>
        <begin position="164"/>
        <end position="184"/>
    </location>
</feature>
<sequence length="241" mass="27355">MSSTISVKPTRVTLALNTLCLLTSTWGAIRATSVILPPSLGEAGHKQFLTVISIIATIFNNAANIINYFIQNTSRVDPSFKEKSDFFSRHITLPVSLVMESIVATVYWPLRLFFVSLILHGVDSNAKTPLPVTVDMAIHLYPILYLLADHYLSRSGSKFKLSDYTAWFIVTSLAFSYFQYLAFLIDPKKGQAYPYPFLDVKEPYKSVIFIAVSTITWGYYVFYQKYPPKDTKRLMGKVYKN</sequence>
<dbReference type="Pfam" id="PF04750">
    <property type="entry name" value="Far-17a_AIG1"/>
    <property type="match status" value="1"/>
</dbReference>
<feature type="transmembrane region" description="Helical" evidence="5">
    <location>
        <begin position="47"/>
        <end position="70"/>
    </location>
</feature>
<protein>
    <submittedName>
        <fullName evidence="6">Uncharacterized protein</fullName>
    </submittedName>
</protein>
<name>A0A6C1EGX9_SACPS</name>
<dbReference type="PANTHER" id="PTHR10989">
    <property type="entry name" value="ANDROGEN-INDUCED PROTEIN 1-RELATED"/>
    <property type="match status" value="1"/>
</dbReference>
<evidence type="ECO:0000256" key="2">
    <source>
        <dbReference type="ARBA" id="ARBA00022692"/>
    </source>
</evidence>
<keyword evidence="4 5" id="KW-0472">Membrane</keyword>
<dbReference type="InterPro" id="IPR006838">
    <property type="entry name" value="ADTRP_AIG1"/>
</dbReference>
<evidence type="ECO:0000256" key="5">
    <source>
        <dbReference type="SAM" id="Phobius"/>
    </source>
</evidence>
<dbReference type="PANTHER" id="PTHR10989:SF16">
    <property type="entry name" value="AT02829P-RELATED"/>
    <property type="match status" value="1"/>
</dbReference>